<dbReference type="RefSeq" id="WP_083150465.1">
    <property type="nucleotide sequence ID" value="NZ_JACKTD010000090.1"/>
</dbReference>
<dbReference type="PANTHER" id="PTHR43201">
    <property type="entry name" value="ACYL-COA SYNTHETASE"/>
    <property type="match status" value="1"/>
</dbReference>
<evidence type="ECO:0000256" key="1">
    <source>
        <dbReference type="ARBA" id="ARBA00006432"/>
    </source>
</evidence>
<dbReference type="PANTHER" id="PTHR43201:SF5">
    <property type="entry name" value="MEDIUM-CHAIN ACYL-COA LIGASE ACSF2, MITOCHONDRIAL"/>
    <property type="match status" value="1"/>
</dbReference>
<dbReference type="Gene3D" id="3.30.300.30">
    <property type="match status" value="1"/>
</dbReference>
<feature type="domain" description="AMP-binding enzyme C-terminal" evidence="4">
    <location>
        <begin position="432"/>
        <end position="505"/>
    </location>
</feature>
<dbReference type="Gene3D" id="3.40.50.12780">
    <property type="entry name" value="N-terminal domain of ligase-like"/>
    <property type="match status" value="1"/>
</dbReference>
<dbReference type="AlphaFoldDB" id="A0AAD1HG25"/>
<keyword evidence="6" id="KW-1185">Reference proteome</keyword>
<name>A0AAD1HG25_9MYCO</name>
<dbReference type="Proteomes" id="UP000466681">
    <property type="component" value="Chromosome"/>
</dbReference>
<gene>
    <name evidence="5" type="ORF">MMOR_56590</name>
</gene>
<organism evidence="5 6">
    <name type="scientific">Mycolicibacterium moriokaense</name>
    <dbReference type="NCBI Taxonomy" id="39691"/>
    <lineage>
        <taxon>Bacteria</taxon>
        <taxon>Bacillati</taxon>
        <taxon>Actinomycetota</taxon>
        <taxon>Actinomycetes</taxon>
        <taxon>Mycobacteriales</taxon>
        <taxon>Mycobacteriaceae</taxon>
        <taxon>Mycolicibacterium</taxon>
    </lineage>
</organism>
<comment type="similarity">
    <text evidence="1">Belongs to the ATP-dependent AMP-binding enzyme family.</text>
</comment>
<sequence>MHQIHRSDIRHRIIGSLLPEQADANGDSLWLMIEDREYTFGQANALVGRYAAGFAEIGTGHSDRVAVMMDNSEQYIFTALALAHLGSILVPINTAYRGEFLTRILQDCAPSCLVIDEKYGEQLSRVVASIPSVKRIVVNGNPEVIDADFTLYSLDELASSSDRVSSSIVSYSDTLSITFSSGTTGRSKGVIQSNAYWYNAAIAMAIGRDIRETDVFHMCTPLFHSGAWLLNVFPSLIFGLPVGIQPRFSVGDYWSSVRAYGATQLFTLSAMHIWLWNQPATDTDADNPARIWTAVPLPGDLAAPFKKRFALEAVLAAYGSTEAMPITIGNVNKSTKPNSSGWAQPYLQVEIVDEHDVIQPRDTVGEIVVRPKVPEAIFNGYYNLPQATMNATRNQWLHTGDLGRIDEDGELFFVDRKADYLRRRGENISSMEVEAAVLAHPDVEQAAVHSVPAEDSEDEVKLCVVRRLGSTLTHLELAEFCVDNLPYFVVPRYIEFLTELPRTPTERVQKYLLKERGVTEATWDAKAVGWEARR</sequence>
<dbReference type="InterPro" id="IPR045851">
    <property type="entry name" value="AMP-bd_C_sf"/>
</dbReference>
<dbReference type="InterPro" id="IPR025110">
    <property type="entry name" value="AMP-bd_C"/>
</dbReference>
<protein>
    <submittedName>
        <fullName evidence="5">ATP-dependent acyl-CoA ligase</fullName>
    </submittedName>
</protein>
<proteinExistence type="inferred from homology"/>
<evidence type="ECO:0000313" key="5">
    <source>
        <dbReference type="EMBL" id="BBX04723.1"/>
    </source>
</evidence>
<evidence type="ECO:0000259" key="4">
    <source>
        <dbReference type="Pfam" id="PF13193"/>
    </source>
</evidence>
<dbReference type="Pfam" id="PF00501">
    <property type="entry name" value="AMP-binding"/>
    <property type="match status" value="1"/>
</dbReference>
<dbReference type="PROSITE" id="PS00455">
    <property type="entry name" value="AMP_BINDING"/>
    <property type="match status" value="1"/>
</dbReference>
<keyword evidence="2 5" id="KW-0436">Ligase</keyword>
<accession>A0AAD1HG25</accession>
<dbReference type="EMBL" id="AP022560">
    <property type="protein sequence ID" value="BBX04723.1"/>
    <property type="molecule type" value="Genomic_DNA"/>
</dbReference>
<dbReference type="GO" id="GO:0031956">
    <property type="term" value="F:medium-chain fatty acid-CoA ligase activity"/>
    <property type="evidence" value="ECO:0007669"/>
    <property type="project" value="TreeGrafter"/>
</dbReference>
<evidence type="ECO:0000256" key="2">
    <source>
        <dbReference type="ARBA" id="ARBA00022598"/>
    </source>
</evidence>
<dbReference type="KEGG" id="mmor:MMOR_56590"/>
<dbReference type="GO" id="GO:0006631">
    <property type="term" value="P:fatty acid metabolic process"/>
    <property type="evidence" value="ECO:0007669"/>
    <property type="project" value="TreeGrafter"/>
</dbReference>
<evidence type="ECO:0000259" key="3">
    <source>
        <dbReference type="Pfam" id="PF00501"/>
    </source>
</evidence>
<dbReference type="SUPFAM" id="SSF56801">
    <property type="entry name" value="Acetyl-CoA synthetase-like"/>
    <property type="match status" value="1"/>
</dbReference>
<dbReference type="InterPro" id="IPR042099">
    <property type="entry name" value="ANL_N_sf"/>
</dbReference>
<evidence type="ECO:0000313" key="6">
    <source>
        <dbReference type="Proteomes" id="UP000466681"/>
    </source>
</evidence>
<dbReference type="Pfam" id="PF13193">
    <property type="entry name" value="AMP-binding_C"/>
    <property type="match status" value="1"/>
</dbReference>
<dbReference type="InterPro" id="IPR020845">
    <property type="entry name" value="AMP-binding_CS"/>
</dbReference>
<feature type="domain" description="AMP-dependent synthetase/ligase" evidence="3">
    <location>
        <begin position="20"/>
        <end position="382"/>
    </location>
</feature>
<dbReference type="InterPro" id="IPR000873">
    <property type="entry name" value="AMP-dep_synth/lig_dom"/>
</dbReference>
<reference evidence="5 6" key="1">
    <citation type="journal article" date="2019" name="Emerg. Microbes Infect.">
        <title>Comprehensive subspecies identification of 175 nontuberculous mycobacteria species based on 7547 genomic profiles.</title>
        <authorList>
            <person name="Matsumoto Y."/>
            <person name="Kinjo T."/>
            <person name="Motooka D."/>
            <person name="Nabeya D."/>
            <person name="Jung N."/>
            <person name="Uechi K."/>
            <person name="Horii T."/>
            <person name="Iida T."/>
            <person name="Fujita J."/>
            <person name="Nakamura S."/>
        </authorList>
    </citation>
    <scope>NUCLEOTIDE SEQUENCE [LARGE SCALE GENOMIC DNA]</scope>
    <source>
        <strain evidence="5 6">JCM 6375</strain>
    </source>
</reference>